<evidence type="ECO:0000256" key="4">
    <source>
        <dbReference type="ARBA" id="ARBA00022771"/>
    </source>
</evidence>
<proteinExistence type="predicted"/>
<gene>
    <name evidence="10" type="ORF">PPACK8108_LOCUS10737</name>
</gene>
<dbReference type="PROSITE" id="PS50157">
    <property type="entry name" value="ZINC_FINGER_C2H2_2"/>
    <property type="match status" value="4"/>
</dbReference>
<keyword evidence="11" id="KW-1185">Reference proteome</keyword>
<keyword evidence="4 7" id="KW-0863">Zinc-finger</keyword>
<organism evidence="10 11">
    <name type="scientific">Phakopsora pachyrhizi</name>
    <name type="common">Asian soybean rust disease fungus</name>
    <dbReference type="NCBI Taxonomy" id="170000"/>
    <lineage>
        <taxon>Eukaryota</taxon>
        <taxon>Fungi</taxon>
        <taxon>Dikarya</taxon>
        <taxon>Basidiomycota</taxon>
        <taxon>Pucciniomycotina</taxon>
        <taxon>Pucciniomycetes</taxon>
        <taxon>Pucciniales</taxon>
        <taxon>Phakopsoraceae</taxon>
        <taxon>Phakopsora</taxon>
    </lineage>
</organism>
<dbReference type="PROSITE" id="PS00028">
    <property type="entry name" value="ZINC_FINGER_C2H2_1"/>
    <property type="match status" value="4"/>
</dbReference>
<dbReference type="GO" id="GO:0008270">
    <property type="term" value="F:zinc ion binding"/>
    <property type="evidence" value="ECO:0007669"/>
    <property type="project" value="UniProtKB-KW"/>
</dbReference>
<dbReference type="InterPro" id="IPR036236">
    <property type="entry name" value="Znf_C2H2_sf"/>
</dbReference>
<evidence type="ECO:0000256" key="1">
    <source>
        <dbReference type="ARBA" id="ARBA00004123"/>
    </source>
</evidence>
<evidence type="ECO:0000256" key="7">
    <source>
        <dbReference type="PROSITE-ProRule" id="PRU00042"/>
    </source>
</evidence>
<feature type="region of interest" description="Disordered" evidence="8">
    <location>
        <begin position="1"/>
        <end position="25"/>
    </location>
</feature>
<dbReference type="PANTHER" id="PTHR24388">
    <property type="entry name" value="ZINC FINGER PROTEIN"/>
    <property type="match status" value="1"/>
</dbReference>
<feature type="domain" description="C2H2-type" evidence="9">
    <location>
        <begin position="279"/>
        <end position="306"/>
    </location>
</feature>
<dbReference type="GO" id="GO:0005634">
    <property type="term" value="C:nucleus"/>
    <property type="evidence" value="ECO:0007669"/>
    <property type="project" value="UniProtKB-SubCell"/>
</dbReference>
<dbReference type="Pfam" id="PF00096">
    <property type="entry name" value="zf-C2H2"/>
    <property type="match status" value="2"/>
</dbReference>
<feature type="compositionally biased region" description="Polar residues" evidence="8">
    <location>
        <begin position="12"/>
        <end position="24"/>
    </location>
</feature>
<accession>A0AAV0AYX7</accession>
<feature type="compositionally biased region" description="Basic and acidic residues" evidence="8">
    <location>
        <begin position="1"/>
        <end position="11"/>
    </location>
</feature>
<dbReference type="AlphaFoldDB" id="A0AAV0AYX7"/>
<feature type="domain" description="C2H2-type" evidence="9">
    <location>
        <begin position="82"/>
        <end position="109"/>
    </location>
</feature>
<evidence type="ECO:0000256" key="5">
    <source>
        <dbReference type="ARBA" id="ARBA00022833"/>
    </source>
</evidence>
<dbReference type="Gene3D" id="3.30.160.60">
    <property type="entry name" value="Classic Zinc Finger"/>
    <property type="match status" value="2"/>
</dbReference>
<comment type="subcellular location">
    <subcellularLocation>
        <location evidence="1">Nucleus</location>
    </subcellularLocation>
</comment>
<dbReference type="SUPFAM" id="SSF57667">
    <property type="entry name" value="beta-beta-alpha zinc fingers"/>
    <property type="match status" value="2"/>
</dbReference>
<sequence length="358" mass="40894">MTNVKTDKRLEQSTSSDEQQNQSELIIIDPTLVEQPTTTTTNNNNNNNNSLSKLTVSSLKSLNLSSQLVEKSLTPIRVGDNWACRICRRQFTRRFNCTTHERTHLDLQQRSQFLCALCERSFTRRHDLERHINSVHPGHILEREPVSGFNSNQIEINNGNTSQDQGIVVRNSFSQPNHQQLKIRRIDDGMLVAGPSSGRLGSNQTTDQVRILVIEQPINNDSSNPINPSEKDLEHNGPTAILTSGSIRDLSQAVERVPLEHLATSNPNREPIFRVDSKWACGTCGRIFVRRNNCKAHEATHRDVREHQCPTCLRSFSRRHDLERHIHAVHPGNDVPIKAEYIQNKRKLYVLFFLKKKK</sequence>
<feature type="domain" description="C2H2-type" evidence="9">
    <location>
        <begin position="113"/>
        <end position="138"/>
    </location>
</feature>
<dbReference type="InterPro" id="IPR013087">
    <property type="entry name" value="Znf_C2H2_type"/>
</dbReference>
<keyword evidence="5" id="KW-0862">Zinc</keyword>
<dbReference type="EMBL" id="CALTRL010002403">
    <property type="protein sequence ID" value="CAH7675708.1"/>
    <property type="molecule type" value="Genomic_DNA"/>
</dbReference>
<evidence type="ECO:0000256" key="2">
    <source>
        <dbReference type="ARBA" id="ARBA00022723"/>
    </source>
</evidence>
<evidence type="ECO:0000313" key="10">
    <source>
        <dbReference type="EMBL" id="CAH7675708.1"/>
    </source>
</evidence>
<feature type="domain" description="C2H2-type" evidence="9">
    <location>
        <begin position="307"/>
        <end position="335"/>
    </location>
</feature>
<evidence type="ECO:0000313" key="11">
    <source>
        <dbReference type="Proteomes" id="UP001153365"/>
    </source>
</evidence>
<evidence type="ECO:0000256" key="6">
    <source>
        <dbReference type="ARBA" id="ARBA00023242"/>
    </source>
</evidence>
<evidence type="ECO:0000259" key="9">
    <source>
        <dbReference type="PROSITE" id="PS50157"/>
    </source>
</evidence>
<evidence type="ECO:0000256" key="8">
    <source>
        <dbReference type="SAM" id="MobiDB-lite"/>
    </source>
</evidence>
<dbReference type="SMART" id="SM00355">
    <property type="entry name" value="ZnF_C2H2"/>
    <property type="match status" value="4"/>
</dbReference>
<keyword evidence="3" id="KW-0677">Repeat</keyword>
<dbReference type="GO" id="GO:0000978">
    <property type="term" value="F:RNA polymerase II cis-regulatory region sequence-specific DNA binding"/>
    <property type="evidence" value="ECO:0007669"/>
    <property type="project" value="TreeGrafter"/>
</dbReference>
<reference evidence="10" key="1">
    <citation type="submission" date="2022-06" db="EMBL/GenBank/DDBJ databases">
        <authorList>
            <consortium name="SYNGENTA / RWTH Aachen University"/>
        </authorList>
    </citation>
    <scope>NUCLEOTIDE SEQUENCE</scope>
</reference>
<keyword evidence="6" id="KW-0539">Nucleus</keyword>
<evidence type="ECO:0000256" key="3">
    <source>
        <dbReference type="ARBA" id="ARBA00022737"/>
    </source>
</evidence>
<protein>
    <submittedName>
        <fullName evidence="10">Expressed protein</fullName>
    </submittedName>
</protein>
<dbReference type="PANTHER" id="PTHR24388:SF54">
    <property type="entry name" value="PROTEIN ESCARGOT"/>
    <property type="match status" value="1"/>
</dbReference>
<dbReference type="GO" id="GO:0000981">
    <property type="term" value="F:DNA-binding transcription factor activity, RNA polymerase II-specific"/>
    <property type="evidence" value="ECO:0007669"/>
    <property type="project" value="TreeGrafter"/>
</dbReference>
<comment type="caution">
    <text evidence="10">The sequence shown here is derived from an EMBL/GenBank/DDBJ whole genome shotgun (WGS) entry which is preliminary data.</text>
</comment>
<dbReference type="InterPro" id="IPR050527">
    <property type="entry name" value="Snail/Krueppel_Znf"/>
</dbReference>
<name>A0AAV0AYX7_PHAPC</name>
<dbReference type="Proteomes" id="UP001153365">
    <property type="component" value="Unassembled WGS sequence"/>
</dbReference>
<keyword evidence="2" id="KW-0479">Metal-binding</keyword>